<dbReference type="OrthoDB" id="9786766at2"/>
<dbReference type="InterPro" id="IPR010502">
    <property type="entry name" value="Carb-bd_dom_fam9"/>
</dbReference>
<reference evidence="2 3" key="1">
    <citation type="submission" date="2020-01" db="EMBL/GenBank/DDBJ databases">
        <title>Paenibacillus soybeanensis sp. nov. isolated from the nodules of soybean (Glycine max(L.) Merr).</title>
        <authorList>
            <person name="Wang H."/>
        </authorList>
    </citation>
    <scope>NUCLEOTIDE SEQUENCE [LARGE SCALE GENOMIC DNA]</scope>
    <source>
        <strain evidence="2 3">DSM 23054</strain>
    </source>
</reference>
<dbReference type="Pfam" id="PF06452">
    <property type="entry name" value="CBM9_1"/>
    <property type="match status" value="1"/>
</dbReference>
<dbReference type="CDD" id="cd09620">
    <property type="entry name" value="CBM9_like_3"/>
    <property type="match status" value="1"/>
</dbReference>
<proteinExistence type="predicted"/>
<keyword evidence="3" id="KW-1185">Reference proteome</keyword>
<organism evidence="2 3">
    <name type="scientific">Paenibacillus sacheonensis</name>
    <dbReference type="NCBI Taxonomy" id="742054"/>
    <lineage>
        <taxon>Bacteria</taxon>
        <taxon>Bacillati</taxon>
        <taxon>Bacillota</taxon>
        <taxon>Bacilli</taxon>
        <taxon>Bacillales</taxon>
        <taxon>Paenibacillaceae</taxon>
        <taxon>Paenibacillus</taxon>
    </lineage>
</organism>
<dbReference type="PANTHER" id="PTHR35532:SF5">
    <property type="entry name" value="CARBOHYDRATE-BINDING DOMAIN-CONTAINING PROTEIN"/>
    <property type="match status" value="1"/>
</dbReference>
<dbReference type="PANTHER" id="PTHR35532">
    <property type="entry name" value="SIMILAR TO POLYHYDROXYALKANOATE DEPOLYMERASE"/>
    <property type="match status" value="1"/>
</dbReference>
<gene>
    <name evidence="2" type="ORF">GT003_26650</name>
</gene>
<accession>A0A7X4YU41</accession>
<evidence type="ECO:0000313" key="3">
    <source>
        <dbReference type="Proteomes" id="UP000558113"/>
    </source>
</evidence>
<dbReference type="Gene3D" id="2.60.40.1190">
    <property type="match status" value="1"/>
</dbReference>
<sequence>MPHYSCRKINADLQIDGDLDKAEWQLAERVQLTDAATGASPIQRTEAKLLWNDRYLYVAFECQDDYVRATMQGFNDKLYEEEVVEIFIDDDGDPRTYIEIELNPLNACLHYSVHNPLRGRILTYARTEMNLVTAVRHDTERSAWTAELAIPLTEFVTAQHCPPLPGDEWRFNLYRIDRPRDGSIEFSAWSPPGEPQFHKPLSFGGLRFTEE</sequence>
<dbReference type="AlphaFoldDB" id="A0A7X4YU41"/>
<dbReference type="RefSeq" id="WP_161703739.1">
    <property type="nucleotide sequence ID" value="NZ_JAAAMU010000020.1"/>
</dbReference>
<dbReference type="EMBL" id="JAAAMU010000020">
    <property type="protein sequence ID" value="NBC72593.1"/>
    <property type="molecule type" value="Genomic_DNA"/>
</dbReference>
<dbReference type="GO" id="GO:0016052">
    <property type="term" value="P:carbohydrate catabolic process"/>
    <property type="evidence" value="ECO:0007669"/>
    <property type="project" value="InterPro"/>
</dbReference>
<comment type="caution">
    <text evidence="2">The sequence shown here is derived from an EMBL/GenBank/DDBJ whole genome shotgun (WGS) entry which is preliminary data.</text>
</comment>
<evidence type="ECO:0000313" key="2">
    <source>
        <dbReference type="EMBL" id="NBC72593.1"/>
    </source>
</evidence>
<feature type="domain" description="Carbohydrate-binding" evidence="1">
    <location>
        <begin position="15"/>
        <end position="207"/>
    </location>
</feature>
<dbReference type="GO" id="GO:0004553">
    <property type="term" value="F:hydrolase activity, hydrolyzing O-glycosyl compounds"/>
    <property type="evidence" value="ECO:0007669"/>
    <property type="project" value="InterPro"/>
</dbReference>
<dbReference type="GO" id="GO:0030246">
    <property type="term" value="F:carbohydrate binding"/>
    <property type="evidence" value="ECO:0007669"/>
    <property type="project" value="InterPro"/>
</dbReference>
<dbReference type="Proteomes" id="UP000558113">
    <property type="component" value="Unassembled WGS sequence"/>
</dbReference>
<protein>
    <recommendedName>
        <fullName evidence="1">Carbohydrate-binding domain-containing protein</fullName>
    </recommendedName>
</protein>
<name>A0A7X4YU41_9BACL</name>
<dbReference type="SUPFAM" id="SSF49344">
    <property type="entry name" value="CBD9-like"/>
    <property type="match status" value="1"/>
</dbReference>
<evidence type="ECO:0000259" key="1">
    <source>
        <dbReference type="Pfam" id="PF06452"/>
    </source>
</evidence>